<keyword evidence="3" id="KW-0238">DNA-binding</keyword>
<proteinExistence type="inferred from homology"/>
<dbReference type="STRING" id="1122125.GCA_000423185_04263"/>
<dbReference type="InterPro" id="IPR058163">
    <property type="entry name" value="LysR-type_TF_proteobact-type"/>
</dbReference>
<name>A0A211ZHJ9_9PROT</name>
<dbReference type="RefSeq" id="WP_088153411.1">
    <property type="nucleotide sequence ID" value="NZ_NHON01000051.1"/>
</dbReference>
<evidence type="ECO:0000256" key="3">
    <source>
        <dbReference type="ARBA" id="ARBA00023125"/>
    </source>
</evidence>
<dbReference type="InterPro" id="IPR036390">
    <property type="entry name" value="WH_DNA-bd_sf"/>
</dbReference>
<dbReference type="SUPFAM" id="SSF53850">
    <property type="entry name" value="Periplasmic binding protein-like II"/>
    <property type="match status" value="1"/>
</dbReference>
<dbReference type="CDD" id="cd08477">
    <property type="entry name" value="PBP2_CrgA_like_8"/>
    <property type="match status" value="1"/>
</dbReference>
<dbReference type="Gene3D" id="3.40.190.290">
    <property type="match status" value="1"/>
</dbReference>
<dbReference type="FunFam" id="1.10.10.10:FF:000001">
    <property type="entry name" value="LysR family transcriptional regulator"/>
    <property type="match status" value="1"/>
</dbReference>
<dbReference type="FunFam" id="3.40.190.290:FF:000001">
    <property type="entry name" value="Transcriptional regulator, LysR family"/>
    <property type="match status" value="1"/>
</dbReference>
<dbReference type="PANTHER" id="PTHR30537:SF5">
    <property type="entry name" value="HTH-TYPE TRANSCRIPTIONAL ACTIVATOR TTDR-RELATED"/>
    <property type="match status" value="1"/>
</dbReference>
<dbReference type="OrthoDB" id="9812435at2"/>
<evidence type="ECO:0000259" key="5">
    <source>
        <dbReference type="PROSITE" id="PS50931"/>
    </source>
</evidence>
<evidence type="ECO:0000313" key="6">
    <source>
        <dbReference type="EMBL" id="OWJ64713.1"/>
    </source>
</evidence>
<dbReference type="PANTHER" id="PTHR30537">
    <property type="entry name" value="HTH-TYPE TRANSCRIPTIONAL REGULATOR"/>
    <property type="match status" value="1"/>
</dbReference>
<dbReference type="Pfam" id="PF00126">
    <property type="entry name" value="HTH_1"/>
    <property type="match status" value="1"/>
</dbReference>
<evidence type="ECO:0000256" key="2">
    <source>
        <dbReference type="ARBA" id="ARBA00023015"/>
    </source>
</evidence>
<keyword evidence="4" id="KW-0804">Transcription</keyword>
<dbReference type="Pfam" id="PF03466">
    <property type="entry name" value="LysR_substrate"/>
    <property type="match status" value="1"/>
</dbReference>
<evidence type="ECO:0000256" key="4">
    <source>
        <dbReference type="ARBA" id="ARBA00023163"/>
    </source>
</evidence>
<keyword evidence="2" id="KW-0805">Transcription regulation</keyword>
<dbReference type="Proteomes" id="UP000196655">
    <property type="component" value="Unassembled WGS sequence"/>
</dbReference>
<dbReference type="InterPro" id="IPR036388">
    <property type="entry name" value="WH-like_DNA-bd_sf"/>
</dbReference>
<keyword evidence="7" id="KW-1185">Reference proteome</keyword>
<dbReference type="Gene3D" id="1.10.10.10">
    <property type="entry name" value="Winged helix-like DNA-binding domain superfamily/Winged helix DNA-binding domain"/>
    <property type="match status" value="1"/>
</dbReference>
<evidence type="ECO:0000313" key="7">
    <source>
        <dbReference type="Proteomes" id="UP000196655"/>
    </source>
</evidence>
<accession>A0A211ZHJ9</accession>
<gene>
    <name evidence="6" type="ORF">BWR60_23245</name>
</gene>
<dbReference type="InterPro" id="IPR005119">
    <property type="entry name" value="LysR_subst-bd"/>
</dbReference>
<dbReference type="PROSITE" id="PS50931">
    <property type="entry name" value="HTH_LYSR"/>
    <property type="match status" value="1"/>
</dbReference>
<dbReference type="InterPro" id="IPR000847">
    <property type="entry name" value="LysR_HTH_N"/>
</dbReference>
<dbReference type="GO" id="GO:0003700">
    <property type="term" value="F:DNA-binding transcription factor activity"/>
    <property type="evidence" value="ECO:0007669"/>
    <property type="project" value="InterPro"/>
</dbReference>
<organism evidence="6 7">
    <name type="scientific">Inquilinus limosus</name>
    <dbReference type="NCBI Taxonomy" id="171674"/>
    <lineage>
        <taxon>Bacteria</taxon>
        <taxon>Pseudomonadati</taxon>
        <taxon>Pseudomonadota</taxon>
        <taxon>Alphaproteobacteria</taxon>
        <taxon>Rhodospirillales</taxon>
        <taxon>Rhodospirillaceae</taxon>
        <taxon>Inquilinus</taxon>
    </lineage>
</organism>
<comment type="similarity">
    <text evidence="1">Belongs to the LysR transcriptional regulatory family.</text>
</comment>
<comment type="caution">
    <text evidence="6">The sequence shown here is derived from an EMBL/GenBank/DDBJ whole genome shotgun (WGS) entry which is preliminary data.</text>
</comment>
<dbReference type="SUPFAM" id="SSF46785">
    <property type="entry name" value="Winged helix' DNA-binding domain"/>
    <property type="match status" value="1"/>
</dbReference>
<protein>
    <submittedName>
        <fullName evidence="6">LysR family transcriptional regulator</fullName>
    </submittedName>
</protein>
<evidence type="ECO:0000256" key="1">
    <source>
        <dbReference type="ARBA" id="ARBA00009437"/>
    </source>
</evidence>
<dbReference type="GO" id="GO:0043565">
    <property type="term" value="F:sequence-specific DNA binding"/>
    <property type="evidence" value="ECO:0007669"/>
    <property type="project" value="TreeGrafter"/>
</dbReference>
<dbReference type="AlphaFoldDB" id="A0A211ZHJ9"/>
<sequence>MDRLTSMAVFVRAVEAGSFAAAAEALGLSAPMVGKHVRFLEDRLGARLLARTTRRQSLTEVGRAFYERCRNVLAEAEAAEALAEDLRAVPRGRLRVNAPVTFGAHELMPMVARYLRAHPEVGIELTLSDRIVDLVEEGYEAVIRIAPLPDSSLIARRLRPYRLVACAAPAYLAERGAPARPQDLVAHECLGFAHWEPRDLWQFTDAEGREHAVRVAGRASVNSGQALRSAALEGLGIILQPEGLLRDDIAAGRLVRVLPGYEAPSRPMHILFAPDRRPTPKLRSFIDAVVEAFG</sequence>
<feature type="domain" description="HTH lysR-type" evidence="5">
    <location>
        <begin position="1"/>
        <end position="59"/>
    </location>
</feature>
<dbReference type="GO" id="GO:0006351">
    <property type="term" value="P:DNA-templated transcription"/>
    <property type="evidence" value="ECO:0007669"/>
    <property type="project" value="TreeGrafter"/>
</dbReference>
<reference evidence="7" key="1">
    <citation type="submission" date="2017-05" db="EMBL/GenBank/DDBJ databases">
        <authorList>
            <person name="Macchi M."/>
            <person name="Festa S."/>
            <person name="Coppotelli B.M."/>
            <person name="Morelli I.S."/>
        </authorList>
    </citation>
    <scope>NUCLEOTIDE SEQUENCE [LARGE SCALE GENOMIC DNA]</scope>
    <source>
        <strain evidence="7">I</strain>
    </source>
</reference>
<dbReference type="EMBL" id="NHON01000051">
    <property type="protein sequence ID" value="OWJ64713.1"/>
    <property type="molecule type" value="Genomic_DNA"/>
</dbReference>